<evidence type="ECO:0000256" key="2">
    <source>
        <dbReference type="RuleBase" id="RU102079"/>
    </source>
</evidence>
<dbReference type="Proteomes" id="UP001153620">
    <property type="component" value="Chromosome 3"/>
</dbReference>
<dbReference type="GO" id="GO:0030246">
    <property type="term" value="F:carbohydrate binding"/>
    <property type="evidence" value="ECO:0007669"/>
    <property type="project" value="UniProtKB-UniRule"/>
</dbReference>
<evidence type="ECO:0000256" key="1">
    <source>
        <dbReference type="ARBA" id="ARBA00022734"/>
    </source>
</evidence>
<dbReference type="EMBL" id="OU895879">
    <property type="protein sequence ID" value="CAG9806771.1"/>
    <property type="molecule type" value="Genomic_DNA"/>
</dbReference>
<name>A0A9N9S1B7_9DIPT</name>
<dbReference type="CDD" id="cd00070">
    <property type="entry name" value="GLECT"/>
    <property type="match status" value="1"/>
</dbReference>
<reference evidence="4" key="2">
    <citation type="submission" date="2022-10" db="EMBL/GenBank/DDBJ databases">
        <authorList>
            <consortium name="ENA_rothamsted_submissions"/>
            <consortium name="culmorum"/>
            <person name="King R."/>
        </authorList>
    </citation>
    <scope>NUCLEOTIDE SEQUENCE</scope>
</reference>
<keyword evidence="1 2" id="KW-0430">Lectin</keyword>
<dbReference type="SMART" id="SM00908">
    <property type="entry name" value="Gal-bind_lectin"/>
    <property type="match status" value="2"/>
</dbReference>
<evidence type="ECO:0000259" key="3">
    <source>
        <dbReference type="PROSITE" id="PS51304"/>
    </source>
</evidence>
<dbReference type="InterPro" id="IPR001079">
    <property type="entry name" value="Galectin_CRD"/>
</dbReference>
<dbReference type="OrthoDB" id="6251307at2759"/>
<dbReference type="InterPro" id="IPR013320">
    <property type="entry name" value="ConA-like_dom_sf"/>
</dbReference>
<dbReference type="Gene3D" id="2.60.120.200">
    <property type="match status" value="2"/>
</dbReference>
<keyword evidence="5" id="KW-1185">Reference proteome</keyword>
<feature type="domain" description="Galectin" evidence="3">
    <location>
        <begin position="5"/>
        <end position="149"/>
    </location>
</feature>
<dbReference type="InterPro" id="IPR044156">
    <property type="entry name" value="Galectin-like"/>
</dbReference>
<reference evidence="4" key="1">
    <citation type="submission" date="2022-01" db="EMBL/GenBank/DDBJ databases">
        <authorList>
            <person name="King R."/>
        </authorList>
    </citation>
    <scope>NUCLEOTIDE SEQUENCE</scope>
</reference>
<gene>
    <name evidence="4" type="ORF">CHIRRI_LOCUS9626</name>
</gene>
<sequence length="320" mass="36080">MSTLKYTGRLSTIEVGQLISITGKVISNPQRFDFELTAGNGTGTDSGDIHLHISARFQGTEPVVVRNTHKKGAGWEKEERQENLFPHNSLNPFKRGGDFKIDIFIDQAAFFITIDGKPYCTFTHRLPVHTIQVINIARDIEAVYQVNQTSAQVRPWPVVNPNTFEAFIPRQFNSGNVIVITAVPRGNPVGDFSVNFYDGSNRFRTHFHFRVYLSNRAIFVNSQNENGSWRTGTTVFPQPYPFNVNQNFKLAIAITNNEFQVASNGLRIVSMPFMDHIQRLLGSMTGIEVLSDNGVNVEFQSVDFMKMDQTCSGFENFSKI</sequence>
<dbReference type="Pfam" id="PF00337">
    <property type="entry name" value="Gal-bind_lectin"/>
    <property type="match status" value="2"/>
</dbReference>
<feature type="domain" description="Galectin" evidence="3">
    <location>
        <begin position="164"/>
        <end position="305"/>
    </location>
</feature>
<dbReference type="PANTHER" id="PTHR11346:SF147">
    <property type="entry name" value="GALECTIN"/>
    <property type="match status" value="1"/>
</dbReference>
<dbReference type="SUPFAM" id="SSF49899">
    <property type="entry name" value="Concanavalin A-like lectins/glucanases"/>
    <property type="match status" value="2"/>
</dbReference>
<evidence type="ECO:0000313" key="5">
    <source>
        <dbReference type="Proteomes" id="UP001153620"/>
    </source>
</evidence>
<dbReference type="PROSITE" id="PS51304">
    <property type="entry name" value="GALECTIN"/>
    <property type="match status" value="2"/>
</dbReference>
<protein>
    <recommendedName>
        <fullName evidence="2">Galectin</fullName>
    </recommendedName>
</protein>
<dbReference type="PANTHER" id="PTHR11346">
    <property type="entry name" value="GALECTIN"/>
    <property type="match status" value="1"/>
</dbReference>
<accession>A0A9N9S1B7</accession>
<proteinExistence type="predicted"/>
<evidence type="ECO:0000313" key="4">
    <source>
        <dbReference type="EMBL" id="CAG9806771.1"/>
    </source>
</evidence>
<dbReference type="SMART" id="SM00276">
    <property type="entry name" value="GLECT"/>
    <property type="match status" value="2"/>
</dbReference>
<dbReference type="AlphaFoldDB" id="A0A9N9S1B7"/>
<organism evidence="4 5">
    <name type="scientific">Chironomus riparius</name>
    <dbReference type="NCBI Taxonomy" id="315576"/>
    <lineage>
        <taxon>Eukaryota</taxon>
        <taxon>Metazoa</taxon>
        <taxon>Ecdysozoa</taxon>
        <taxon>Arthropoda</taxon>
        <taxon>Hexapoda</taxon>
        <taxon>Insecta</taxon>
        <taxon>Pterygota</taxon>
        <taxon>Neoptera</taxon>
        <taxon>Endopterygota</taxon>
        <taxon>Diptera</taxon>
        <taxon>Nematocera</taxon>
        <taxon>Chironomoidea</taxon>
        <taxon>Chironomidae</taxon>
        <taxon>Chironominae</taxon>
        <taxon>Chironomus</taxon>
    </lineage>
</organism>